<dbReference type="GO" id="GO:0030027">
    <property type="term" value="C:lamellipodium"/>
    <property type="evidence" value="ECO:0007669"/>
    <property type="project" value="TreeGrafter"/>
</dbReference>
<proteinExistence type="predicted"/>
<dbReference type="InterPro" id="IPR051279">
    <property type="entry name" value="PP1-Reg/Actin-Interact_Protein"/>
</dbReference>
<organism evidence="2 3">
    <name type="scientific">Tritrichomonas foetus</name>
    <dbReference type="NCBI Taxonomy" id="1144522"/>
    <lineage>
        <taxon>Eukaryota</taxon>
        <taxon>Metamonada</taxon>
        <taxon>Parabasalia</taxon>
        <taxon>Tritrichomonadida</taxon>
        <taxon>Tritrichomonadidae</taxon>
        <taxon>Tritrichomonas</taxon>
    </lineage>
</organism>
<feature type="compositionally biased region" description="Basic and acidic residues" evidence="1">
    <location>
        <begin position="447"/>
        <end position="469"/>
    </location>
</feature>
<dbReference type="PANTHER" id="PTHR24112">
    <property type="entry name" value="LEUCINE-RICH REPEAT, ISOFORM F-RELATED"/>
    <property type="match status" value="1"/>
</dbReference>
<dbReference type="OrthoDB" id="120976at2759"/>
<dbReference type="VEuPathDB" id="TrichDB:TRFO_14767"/>
<dbReference type="EMBL" id="MLAK01000314">
    <property type="protein sequence ID" value="OHT14826.1"/>
    <property type="molecule type" value="Genomic_DNA"/>
</dbReference>
<evidence type="ECO:0008006" key="4">
    <source>
        <dbReference type="Google" id="ProtNLM"/>
    </source>
</evidence>
<evidence type="ECO:0000313" key="2">
    <source>
        <dbReference type="EMBL" id="OHT14826.1"/>
    </source>
</evidence>
<dbReference type="Gene3D" id="3.80.10.10">
    <property type="entry name" value="Ribonuclease Inhibitor"/>
    <property type="match status" value="1"/>
</dbReference>
<dbReference type="GO" id="GO:0016477">
    <property type="term" value="P:cell migration"/>
    <property type="evidence" value="ECO:0007669"/>
    <property type="project" value="TreeGrafter"/>
</dbReference>
<feature type="compositionally biased region" description="Acidic residues" evidence="1">
    <location>
        <begin position="229"/>
        <end position="240"/>
    </location>
</feature>
<dbReference type="GO" id="GO:0005886">
    <property type="term" value="C:plasma membrane"/>
    <property type="evidence" value="ECO:0007669"/>
    <property type="project" value="TreeGrafter"/>
</dbReference>
<dbReference type="Proteomes" id="UP000179807">
    <property type="component" value="Unassembled WGS sequence"/>
</dbReference>
<dbReference type="InterPro" id="IPR001611">
    <property type="entry name" value="Leu-rich_rpt"/>
</dbReference>
<feature type="compositionally biased region" description="Acidic residues" evidence="1">
    <location>
        <begin position="432"/>
        <end position="446"/>
    </location>
</feature>
<dbReference type="InterPro" id="IPR032675">
    <property type="entry name" value="LRR_dom_sf"/>
</dbReference>
<dbReference type="PANTHER" id="PTHR24112:SF66">
    <property type="entry name" value="LEUCINE-RICH REPEAT, ISOFORM F"/>
    <property type="match status" value="1"/>
</dbReference>
<feature type="region of interest" description="Disordered" evidence="1">
    <location>
        <begin position="1424"/>
        <end position="1469"/>
    </location>
</feature>
<feature type="compositionally biased region" description="Acidic residues" evidence="1">
    <location>
        <begin position="1153"/>
        <end position="1162"/>
    </location>
</feature>
<feature type="compositionally biased region" description="Basic and acidic residues" evidence="1">
    <location>
        <begin position="260"/>
        <end position="422"/>
    </location>
</feature>
<evidence type="ECO:0000313" key="3">
    <source>
        <dbReference type="Proteomes" id="UP000179807"/>
    </source>
</evidence>
<dbReference type="PROSITE" id="PS51450">
    <property type="entry name" value="LRR"/>
    <property type="match status" value="2"/>
</dbReference>
<feature type="compositionally biased region" description="Basic residues" evidence="1">
    <location>
        <begin position="1458"/>
        <end position="1469"/>
    </location>
</feature>
<dbReference type="RefSeq" id="XP_068367962.1">
    <property type="nucleotide sequence ID" value="XM_068498006.1"/>
</dbReference>
<feature type="compositionally biased region" description="Basic residues" evidence="1">
    <location>
        <begin position="1371"/>
        <end position="1386"/>
    </location>
</feature>
<feature type="region of interest" description="Disordered" evidence="1">
    <location>
        <begin position="1053"/>
        <end position="1403"/>
    </location>
</feature>
<dbReference type="GeneID" id="94832710"/>
<feature type="compositionally biased region" description="Acidic residues" evidence="1">
    <location>
        <begin position="1340"/>
        <end position="1350"/>
    </location>
</feature>
<comment type="caution">
    <text evidence="2">The sequence shown here is derived from an EMBL/GenBank/DDBJ whole genome shotgun (WGS) entry which is preliminary data.</text>
</comment>
<sequence length="1469" mass="167026">MVRFDDDDKDNNQEPLSELESDSIEDAFMPSQRPVHFIFRTDIRYRKVTHNKGVVALSPHFIGLFTQSRSGGQLEVLEMIHISEVQMIAHRENEFVLVKTTESNLTCTGPPTTKFAQLLYRNYYFSFSMNSPDDIVEVRSDNLSRFPDITIHASPSQRFQFAYLAMSTANNLPYNHEVVRYLHNLLLSHNSIIDISQLPLDLASGTPLNARPEYSPAARIEKVRPSNHDDDDESDDDDEDEHKKEKGKKGEKHDKKGKKGEKGEKPQKGKKDEKSEKHAKGDKAEKSQKGEKAEKSSKGEKHGKGEKAEKGSKDEKAEKGSKGEKHGKGEKAEKGSKDEKAEKGSKGEKHAKGEKAEKGSKDEKAEKSQKGEKHAKGEKAEKSPKGEKEDKKGKKGDKSDKGEKPEKGEKGKKGKQKPEKGDKKKGKHKEDDSDNENDTDNENEENSNEKHGKKQKDQKVTQIDPSKHGNDLVPIFHSLNLMRFVSGICACNLFRPDLLSSFIPLVSLNDNLRIVHFENCGAISGLEDLSEAIHKCEKFSVSYWNLSYNKLENFESFASIIEYSQEPLLYLNLSYCDIENNASEKIFNALSENDNAWHLRFLLYAGNDMSGSEAQKGFESFMRTLSKHNSSLEYLDFGSITEGLTKILEILNKFQQPIKTLVLRGSTLDEEALKQLKILIHNSKTLSALDLSYMNLEPEVIAEIINQIGKNETLENFSLHLNGLNLNDENLLPLFREFLSRGLNKWKALSLDYNNMDENDLKNLIPLFMRMKNLQELSLNGNFDKTMEGIDDLLVKLLDIKRIETLSLAGSNEKHLEETLTSLLRKLARPDSNSKRSSILNLDISNNEIGDSLIPFINQILHRPETKLQKLNIDGNNLLSTDKLSTLVEAVDGCNSLVSFQFPIIDAQKITQHADADEKDVVIRTLSELQIGFIQAINSHRNKAKMPNDLPFPADEQIQKLVNEISRGMCKRFKLPDMKRHSLVCEELYVPLPFQKIGDIPREGGKIEDVEIDNMSVYNTPSMGEYVIEENTRYIELFTTFSTMNPDVRKLNNPNAFNNLLPPPQPFNPNNNGASSDSDTTDEPDTPSTSSSERIRKQKKNSRRYQSSSDSEETDDDDYRHRKSTRKRANNDSDSDENRRRSSRKVTKRGIDSDSDTDEDSDDFNRRKLQRKSQRNRNNTDSESDSDESPRNRKSTKKKISITLSKRKNHQDSSSDDESDSDEFNQRNSRRKNQSSKRILSQSRKNRNDDSSEDSSSSDDVRKPLRRNPPQKRNTRRDSDSDSNSDSDSDPGLKRRSRNIKISIKKSGRYSRNHNSDDSSTDENDNYKKNQKPKRRQNYDDSDSESNSDDSDIRNRNRNSRRLLKNPDLKRKGKPNPKMVPHRRRMSSSSSSEDVKLETKLYGSDEGLDRLVDANYVSSEVRVRNTGNANAFGGKNAPPLPNWKLRNSDSDDNGNSASRKRKSSRSTRK</sequence>
<feature type="compositionally biased region" description="Basic residues" evidence="1">
    <location>
        <begin position="245"/>
        <end position="259"/>
    </location>
</feature>
<feature type="compositionally biased region" description="Basic residues" evidence="1">
    <location>
        <begin position="1294"/>
        <end position="1312"/>
    </location>
</feature>
<gene>
    <name evidence="2" type="ORF">TRFO_14767</name>
</gene>
<name>A0A1J4KUL0_9EUKA</name>
<evidence type="ECO:0000256" key="1">
    <source>
        <dbReference type="SAM" id="MobiDB-lite"/>
    </source>
</evidence>
<feature type="compositionally biased region" description="Acidic residues" evidence="1">
    <location>
        <begin position="1214"/>
        <end position="1223"/>
    </location>
</feature>
<feature type="region of interest" description="Disordered" evidence="1">
    <location>
        <begin position="204"/>
        <end position="469"/>
    </location>
</feature>
<accession>A0A1J4KUL0</accession>
<protein>
    <recommendedName>
        <fullName evidence="4">Leucine Rich Repeat family protein</fullName>
    </recommendedName>
</protein>
<feature type="compositionally biased region" description="Low complexity" evidence="1">
    <location>
        <begin position="1068"/>
        <end position="1078"/>
    </location>
</feature>
<keyword evidence="3" id="KW-1185">Reference proteome</keyword>
<feature type="compositionally biased region" description="Basic and acidic residues" evidence="1">
    <location>
        <begin position="219"/>
        <end position="228"/>
    </location>
</feature>
<reference evidence="2" key="1">
    <citation type="submission" date="2016-10" db="EMBL/GenBank/DDBJ databases">
        <authorList>
            <person name="Benchimol M."/>
            <person name="Almeida L.G."/>
            <person name="Vasconcelos A.T."/>
            <person name="Perreira-Neves A."/>
            <person name="Rosa I.A."/>
            <person name="Tasca T."/>
            <person name="Bogo M.R."/>
            <person name="de Souza W."/>
        </authorList>
    </citation>
    <scope>NUCLEOTIDE SEQUENCE [LARGE SCALE GENOMIC DNA]</scope>
    <source>
        <strain evidence="2">K</strain>
    </source>
</reference>
<feature type="compositionally biased region" description="Basic residues" evidence="1">
    <location>
        <begin position="1264"/>
        <end position="1275"/>
    </location>
</feature>
<dbReference type="GO" id="GO:0034315">
    <property type="term" value="P:regulation of Arp2/3 complex-mediated actin nucleation"/>
    <property type="evidence" value="ECO:0007669"/>
    <property type="project" value="TreeGrafter"/>
</dbReference>
<dbReference type="SUPFAM" id="SSF52047">
    <property type="entry name" value="RNI-like"/>
    <property type="match status" value="1"/>
</dbReference>
<feature type="compositionally biased region" description="Basic residues" evidence="1">
    <location>
        <begin position="1192"/>
        <end position="1209"/>
    </location>
</feature>